<sequence length="38" mass="4653">MHFISTLSFHRYPFRIHSKSYGLEDRNTLHRRTHKLGL</sequence>
<dbReference type="Proteomes" id="UP000268014">
    <property type="component" value="Unassembled WGS sequence"/>
</dbReference>
<accession>A0A0N4VX46</accession>
<evidence type="ECO:0000313" key="2">
    <source>
        <dbReference type="Proteomes" id="UP000268014"/>
    </source>
</evidence>
<reference evidence="3" key="1">
    <citation type="submission" date="2017-02" db="UniProtKB">
        <authorList>
            <consortium name="WormBaseParasite"/>
        </authorList>
    </citation>
    <scope>IDENTIFICATION</scope>
</reference>
<organism evidence="3">
    <name type="scientific">Haemonchus placei</name>
    <name type="common">Barber's pole worm</name>
    <dbReference type="NCBI Taxonomy" id="6290"/>
    <lineage>
        <taxon>Eukaryota</taxon>
        <taxon>Metazoa</taxon>
        <taxon>Ecdysozoa</taxon>
        <taxon>Nematoda</taxon>
        <taxon>Chromadorea</taxon>
        <taxon>Rhabditida</taxon>
        <taxon>Rhabditina</taxon>
        <taxon>Rhabditomorpha</taxon>
        <taxon>Strongyloidea</taxon>
        <taxon>Trichostrongylidae</taxon>
        <taxon>Haemonchus</taxon>
    </lineage>
</organism>
<name>A0A0N4VX46_HAEPC</name>
<evidence type="ECO:0000313" key="1">
    <source>
        <dbReference type="EMBL" id="VDO11746.1"/>
    </source>
</evidence>
<proteinExistence type="predicted"/>
<keyword evidence="2" id="KW-1185">Reference proteome</keyword>
<protein>
    <submittedName>
        <fullName evidence="1 3">Uncharacterized protein</fullName>
    </submittedName>
</protein>
<dbReference type="AlphaFoldDB" id="A0A0N4VX46"/>
<evidence type="ECO:0000313" key="3">
    <source>
        <dbReference type="WBParaSite" id="HPLM_0000186601-mRNA-1"/>
    </source>
</evidence>
<reference evidence="1 2" key="2">
    <citation type="submission" date="2018-11" db="EMBL/GenBank/DDBJ databases">
        <authorList>
            <consortium name="Pathogen Informatics"/>
        </authorList>
    </citation>
    <scope>NUCLEOTIDE SEQUENCE [LARGE SCALE GENOMIC DNA]</scope>
    <source>
        <strain evidence="1 2">MHpl1</strain>
    </source>
</reference>
<gene>
    <name evidence="1" type="ORF">HPLM_LOCUS1864</name>
</gene>
<dbReference type="WBParaSite" id="HPLM_0000186601-mRNA-1">
    <property type="protein sequence ID" value="HPLM_0000186601-mRNA-1"/>
    <property type="gene ID" value="HPLM_0000186601"/>
</dbReference>
<dbReference type="EMBL" id="UZAF01002930">
    <property type="protein sequence ID" value="VDO11746.1"/>
    <property type="molecule type" value="Genomic_DNA"/>
</dbReference>